<keyword evidence="1" id="KW-1133">Transmembrane helix</keyword>
<dbReference type="EMBL" id="FOVJ01000001">
    <property type="protein sequence ID" value="SFN27195.1"/>
    <property type="molecule type" value="Genomic_DNA"/>
</dbReference>
<keyword evidence="1 3" id="KW-0812">Transmembrane</keyword>
<keyword evidence="4" id="KW-1185">Reference proteome</keyword>
<sequence length="182" mass="19661">MLCSLDSRNPMRLAARTRWRSFLLHGSIAATALGLGLVSWYIAKPVATRIHQTVPGERLAVNATPYIDISLDADSSVTVSNAEPPQIELLRGNVYFDAKGNGAGKLQLKVGTTYIRDIGTRFSVRKFANGGTIAVSSGEVEVQVETGKFLIGAHERADFDGIRVTGQRIIADADVAPWHSAR</sequence>
<evidence type="ECO:0000313" key="3">
    <source>
        <dbReference type="EMBL" id="SFN27195.1"/>
    </source>
</evidence>
<dbReference type="Proteomes" id="UP000183107">
    <property type="component" value="Unassembled WGS sequence"/>
</dbReference>
<feature type="domain" description="FecR protein" evidence="2">
    <location>
        <begin position="52"/>
        <end position="141"/>
    </location>
</feature>
<protein>
    <submittedName>
        <fullName evidence="3">Transmembrane sensor</fullName>
    </submittedName>
</protein>
<dbReference type="STRING" id="1266925.GCA_000619905_00664"/>
<name>A0A1I4XN02_9PROT</name>
<gene>
    <name evidence="3" type="ORF">SAMN05216386_0218</name>
</gene>
<dbReference type="InterPro" id="IPR006860">
    <property type="entry name" value="FecR"/>
</dbReference>
<evidence type="ECO:0000259" key="2">
    <source>
        <dbReference type="Pfam" id="PF04773"/>
    </source>
</evidence>
<dbReference type="AlphaFoldDB" id="A0A1I4XN02"/>
<dbReference type="Pfam" id="PF04773">
    <property type="entry name" value="FecR"/>
    <property type="match status" value="1"/>
</dbReference>
<evidence type="ECO:0000313" key="4">
    <source>
        <dbReference type="Proteomes" id="UP000183107"/>
    </source>
</evidence>
<feature type="transmembrane region" description="Helical" evidence="1">
    <location>
        <begin position="21"/>
        <end position="43"/>
    </location>
</feature>
<accession>A0A1I4XN02</accession>
<keyword evidence="1" id="KW-0472">Membrane</keyword>
<dbReference type="Gene3D" id="2.60.120.1440">
    <property type="match status" value="1"/>
</dbReference>
<reference evidence="4" key="1">
    <citation type="submission" date="2016-10" db="EMBL/GenBank/DDBJ databases">
        <authorList>
            <person name="Varghese N."/>
        </authorList>
    </citation>
    <scope>NUCLEOTIDE SEQUENCE [LARGE SCALE GENOMIC DNA]</scope>
    <source>
        <strain evidence="4">Nsp8</strain>
    </source>
</reference>
<organism evidence="3 4">
    <name type="scientific">Nitrosospira briensis</name>
    <dbReference type="NCBI Taxonomy" id="35799"/>
    <lineage>
        <taxon>Bacteria</taxon>
        <taxon>Pseudomonadati</taxon>
        <taxon>Pseudomonadota</taxon>
        <taxon>Betaproteobacteria</taxon>
        <taxon>Nitrosomonadales</taxon>
        <taxon>Nitrosomonadaceae</taxon>
        <taxon>Nitrosospira</taxon>
    </lineage>
</organism>
<evidence type="ECO:0000256" key="1">
    <source>
        <dbReference type="SAM" id="Phobius"/>
    </source>
</evidence>
<proteinExistence type="predicted"/>